<evidence type="ECO:0008006" key="3">
    <source>
        <dbReference type="Google" id="ProtNLM"/>
    </source>
</evidence>
<keyword evidence="2" id="KW-1185">Reference proteome</keyword>
<dbReference type="Pfam" id="PF14107">
    <property type="entry name" value="DUF4280"/>
    <property type="match status" value="1"/>
</dbReference>
<name>A0A0D8FTC5_9ACTN</name>
<dbReference type="OrthoDB" id="4825649at2"/>
<dbReference type="InterPro" id="IPR025460">
    <property type="entry name" value="DUF4280"/>
</dbReference>
<protein>
    <recommendedName>
        <fullName evidence="3">DUF4280 domain-containing protein</fullName>
    </recommendedName>
</protein>
<dbReference type="AlphaFoldDB" id="A0A0D8FTC5"/>
<sequence length="126" mass="12665">MASPPVVSEATCMCSFGLAPAVIQIPPVTGVTIEGRPAATIMNSMIDNIPTFDMCSTLSNPEVAAATAAKLGVMTPMPCVPVLSPWIPVSTTLIGGQPALVAGSTCLCAYGGVVEITFPGTTGVVL</sequence>
<dbReference type="Proteomes" id="UP000032336">
    <property type="component" value="Unassembled WGS sequence"/>
</dbReference>
<dbReference type="GeneID" id="78373729"/>
<dbReference type="RefSeq" id="WP_035390801.1">
    <property type="nucleotide sequence ID" value="NZ_JQKF01000031.1"/>
</dbReference>
<gene>
    <name evidence="1" type="ORF">FEAC_27420</name>
</gene>
<evidence type="ECO:0000313" key="2">
    <source>
        <dbReference type="Proteomes" id="UP000032336"/>
    </source>
</evidence>
<comment type="caution">
    <text evidence="1">The sequence shown here is derived from an EMBL/GenBank/DDBJ whole genome shotgun (WGS) entry which is preliminary data.</text>
</comment>
<organism evidence="1 2">
    <name type="scientific">Ferrimicrobium acidiphilum DSM 19497</name>
    <dbReference type="NCBI Taxonomy" id="1121877"/>
    <lineage>
        <taxon>Bacteria</taxon>
        <taxon>Bacillati</taxon>
        <taxon>Actinomycetota</taxon>
        <taxon>Acidimicrobiia</taxon>
        <taxon>Acidimicrobiales</taxon>
        <taxon>Acidimicrobiaceae</taxon>
        <taxon>Ferrimicrobium</taxon>
    </lineage>
</organism>
<proteinExistence type="predicted"/>
<dbReference type="STRING" id="1121877.FEAC_27420"/>
<evidence type="ECO:0000313" key="1">
    <source>
        <dbReference type="EMBL" id="KJE75502.1"/>
    </source>
</evidence>
<dbReference type="EMBL" id="JXUW01000038">
    <property type="protein sequence ID" value="KJE75502.1"/>
    <property type="molecule type" value="Genomic_DNA"/>
</dbReference>
<accession>A0A0D8FTC5</accession>
<reference evidence="1 2" key="1">
    <citation type="submission" date="2015-01" db="EMBL/GenBank/DDBJ databases">
        <title>Draft genome of the acidophilic iron oxidizer Ferrimicrobium acidiphilum strain T23.</title>
        <authorList>
            <person name="Poehlein A."/>
            <person name="Eisen S."/>
            <person name="Schloemann M."/>
            <person name="Johnson B.D."/>
            <person name="Daniel R."/>
            <person name="Muehling M."/>
        </authorList>
    </citation>
    <scope>NUCLEOTIDE SEQUENCE [LARGE SCALE GENOMIC DNA]</scope>
    <source>
        <strain evidence="1 2">T23</strain>
    </source>
</reference>
<dbReference type="eggNOG" id="ENOG5030KEE">
    <property type="taxonomic scope" value="Bacteria"/>
</dbReference>